<accession>A0A167TDZ5</accession>
<feature type="compositionally biased region" description="Low complexity" evidence="1">
    <location>
        <begin position="820"/>
        <end position="837"/>
    </location>
</feature>
<dbReference type="PANTHER" id="PTHR31138">
    <property type="entry name" value="CHROMOSOME 19, WHOLE GENOME SHOTGUN SEQUENCE"/>
    <property type="match status" value="1"/>
</dbReference>
<dbReference type="STRING" id="1081102.A0A167TDZ5"/>
<sequence length="867" mass="95570">MASPSVNRPTNVKQRDENIDRKLQLYGIASALGNGKLPSNDQVDGTLNRFVGSKALSNPSERLSADGRTLVADLRDVVIQAKKMLLSKNQGNLLQDFIWQTSHFDYRSVNVSGEGLPDANARQDGQKALDGLKTLGGLVITNGEFRKLLKDASYLFWDVLADSAAKASSKVRPPEDAMARIDEPAGDNVWHDKPNFSKESFKQQARGVYKKDQPAGASGNDAEAATSEAQMAAQDKSAEYRRRAREYMRSKIPPERKDQVVWRLKAGLKMVVECQQHQDYQQAVETLLDLAEKYQGHARTAGSKASGAVEGTRSRLSQAEADLKTLVERFANGTSTDDFWDSINAFYVAADKDDELRAWFKDLDGFIRRSLREKGYVFEDASTDDWNQLSDRGNYFFREKYRPQADRVTDQVKFLAEQFEQDPLNKAFGQSMAKLFNDLGKGENGKVTFKPHLVKDLTNVILPAALQSLAYVPIPRIEYADPRFDAVFDNLVFESDNFMPNMFEVYNNNYMSWGRKLAKAGANQHGVQVNVSGIQMDLRNASYYIKKKQGMLTLMDLGIFSVYLAGQGFGFSLKLSTADARDPQHFFRVDKVHVDIDHLKVTLHKSRHKLLFNLFKPILLRALRPTLQGVLETTIRDNFNKWDAKLYQIKKDADRAGEEASGDPDASQPNSYSRFFNAAKNHYDANREKKKAQSAEAKKAGKDKKINLAVTKEDSIFPNINLPGGFSSKATEYREMARKGDAWESPVFTLWTASTSKDIPEAPKIERKAPPPTNGTQANGANGINGVNGVNGNRTNGLNAVNGVNAHSLDPTAVNPAAAAPAVGTSTGPATAAAPGVSKDPLTVDGLAQGGVPNNIGAVSSATGRPI</sequence>
<evidence type="ECO:0008006" key="6">
    <source>
        <dbReference type="Google" id="ProtNLM"/>
    </source>
</evidence>
<feature type="domain" description="HAM1-like N-terminal" evidence="3">
    <location>
        <begin position="223"/>
        <end position="581"/>
    </location>
</feature>
<dbReference type="InterPro" id="IPR017943">
    <property type="entry name" value="Bactericidal_perm-incr_a/b_dom"/>
</dbReference>
<evidence type="ECO:0000259" key="3">
    <source>
        <dbReference type="Pfam" id="PF19343"/>
    </source>
</evidence>
<dbReference type="Proteomes" id="UP000076874">
    <property type="component" value="Unassembled WGS sequence"/>
</dbReference>
<feature type="region of interest" description="Disordered" evidence="1">
    <location>
        <begin position="820"/>
        <end position="867"/>
    </location>
</feature>
<protein>
    <recommendedName>
        <fullName evidence="6">Bactericidal permeability-increasing protein, alpha/beta domain protein</fullName>
    </recommendedName>
</protein>
<name>A0A167TDZ5_9HYPO</name>
<keyword evidence="5" id="KW-1185">Reference proteome</keyword>
<feature type="compositionally biased region" description="Low complexity" evidence="1">
    <location>
        <begin position="222"/>
        <end position="234"/>
    </location>
</feature>
<evidence type="ECO:0000259" key="2">
    <source>
        <dbReference type="Pfam" id="PF14613"/>
    </source>
</evidence>
<dbReference type="Pfam" id="PF19343">
    <property type="entry name" value="HAM1_N"/>
    <property type="match status" value="1"/>
</dbReference>
<evidence type="ECO:0000256" key="1">
    <source>
        <dbReference type="SAM" id="MobiDB-lite"/>
    </source>
</evidence>
<dbReference type="EMBL" id="AZHD01000009">
    <property type="protein sequence ID" value="OAA60506.1"/>
    <property type="molecule type" value="Genomic_DNA"/>
</dbReference>
<dbReference type="SUPFAM" id="SSF55394">
    <property type="entry name" value="Bactericidal permeability-increasing protein, BPI"/>
    <property type="match status" value="1"/>
</dbReference>
<feature type="domain" description="HAM1-like C-terminal" evidence="2">
    <location>
        <begin position="594"/>
        <end position="760"/>
    </location>
</feature>
<feature type="compositionally biased region" description="Basic and acidic residues" evidence="1">
    <location>
        <begin position="185"/>
        <end position="201"/>
    </location>
</feature>
<feature type="compositionally biased region" description="Low complexity" evidence="1">
    <location>
        <begin position="779"/>
        <end position="790"/>
    </location>
</feature>
<reference evidence="4 5" key="1">
    <citation type="journal article" date="2016" name="Genome Biol. Evol.">
        <title>Divergent and convergent evolution of fungal pathogenicity.</title>
        <authorList>
            <person name="Shang Y."/>
            <person name="Xiao G."/>
            <person name="Zheng P."/>
            <person name="Cen K."/>
            <person name="Zhan S."/>
            <person name="Wang C."/>
        </authorList>
    </citation>
    <scope>NUCLEOTIDE SEQUENCE [LARGE SCALE GENOMIC DNA]</scope>
    <source>
        <strain evidence="4 5">RCEF 264</strain>
    </source>
</reference>
<gene>
    <name evidence="4" type="ORF">SPI_05630</name>
</gene>
<dbReference type="PANTHER" id="PTHR31138:SF1">
    <property type="entry name" value="PDZ DOMAIN-CONTAINING PROTEIN"/>
    <property type="match status" value="1"/>
</dbReference>
<organism evidence="4 5">
    <name type="scientific">Niveomyces insectorum RCEF 264</name>
    <dbReference type="NCBI Taxonomy" id="1081102"/>
    <lineage>
        <taxon>Eukaryota</taxon>
        <taxon>Fungi</taxon>
        <taxon>Dikarya</taxon>
        <taxon>Ascomycota</taxon>
        <taxon>Pezizomycotina</taxon>
        <taxon>Sordariomycetes</taxon>
        <taxon>Hypocreomycetidae</taxon>
        <taxon>Hypocreales</taxon>
        <taxon>Cordycipitaceae</taxon>
        <taxon>Niveomyces</taxon>
    </lineage>
</organism>
<feature type="region of interest" description="Disordered" evidence="1">
    <location>
        <begin position="185"/>
        <end position="239"/>
    </location>
</feature>
<dbReference type="Gene3D" id="3.15.10.10">
    <property type="entry name" value="Bactericidal permeability-increasing protein, domain 1"/>
    <property type="match status" value="1"/>
</dbReference>
<dbReference type="GO" id="GO:0008289">
    <property type="term" value="F:lipid binding"/>
    <property type="evidence" value="ECO:0007669"/>
    <property type="project" value="InterPro"/>
</dbReference>
<proteinExistence type="predicted"/>
<comment type="caution">
    <text evidence="4">The sequence shown here is derived from an EMBL/GenBank/DDBJ whole genome shotgun (WGS) entry which is preliminary data.</text>
</comment>
<dbReference type="InterPro" id="IPR027842">
    <property type="entry name" value="HAM1-like_C"/>
</dbReference>
<feature type="region of interest" description="Disordered" evidence="1">
    <location>
        <begin position="763"/>
        <end position="790"/>
    </location>
</feature>
<dbReference type="OrthoDB" id="19394at2759"/>
<feature type="region of interest" description="Disordered" evidence="1">
    <location>
        <begin position="683"/>
        <end position="702"/>
    </location>
</feature>
<dbReference type="InterPro" id="IPR045967">
    <property type="entry name" value="HAM1-like_N"/>
</dbReference>
<evidence type="ECO:0000313" key="4">
    <source>
        <dbReference type="EMBL" id="OAA60506.1"/>
    </source>
</evidence>
<dbReference type="Pfam" id="PF14613">
    <property type="entry name" value="HAM1_C"/>
    <property type="match status" value="1"/>
</dbReference>
<evidence type="ECO:0000313" key="5">
    <source>
        <dbReference type="Proteomes" id="UP000076874"/>
    </source>
</evidence>
<dbReference type="AlphaFoldDB" id="A0A167TDZ5"/>
<feature type="compositionally biased region" description="Polar residues" evidence="1">
    <location>
        <begin position="857"/>
        <end position="867"/>
    </location>
</feature>